<gene>
    <name evidence="1" type="ORF">KGD84_07605</name>
</gene>
<reference evidence="1 2" key="1">
    <citation type="submission" date="2021-05" db="EMBL/GenBank/DDBJ databases">
        <title>Direct Submission.</title>
        <authorList>
            <person name="Li K."/>
            <person name="Gao J."/>
        </authorList>
    </citation>
    <scope>NUCLEOTIDE SEQUENCE [LARGE SCALE GENOMIC DNA]</scope>
    <source>
        <strain evidence="1 2">Mg02</strain>
    </source>
</reference>
<proteinExistence type="predicted"/>
<accession>A0ABX8BUQ6</accession>
<sequence>MVFVMVLAVAQAGVWAHAQHRTQAIASQTLASARAFDGSAEAARERAGQAREQLGGGVLHRVEVEVDRTADLARVRVAARTVGLVPGAGVPVSAEMSGPVERLAP</sequence>
<keyword evidence="2" id="KW-1185">Reference proteome</keyword>
<evidence type="ECO:0000313" key="2">
    <source>
        <dbReference type="Proteomes" id="UP000676079"/>
    </source>
</evidence>
<protein>
    <recommendedName>
        <fullName evidence="3">Pilus assembly protein TadE</fullName>
    </recommendedName>
</protein>
<dbReference type="Proteomes" id="UP000676079">
    <property type="component" value="Chromosome"/>
</dbReference>
<dbReference type="EMBL" id="CP074133">
    <property type="protein sequence ID" value="QUX25824.1"/>
    <property type="molecule type" value="Genomic_DNA"/>
</dbReference>
<evidence type="ECO:0000313" key="1">
    <source>
        <dbReference type="EMBL" id="QUX25824.1"/>
    </source>
</evidence>
<name>A0ABX8BUQ6_9ACTN</name>
<evidence type="ECO:0008006" key="3">
    <source>
        <dbReference type="Google" id="ProtNLM"/>
    </source>
</evidence>
<organism evidence="1 2">
    <name type="scientific">Nocardiopsis changdeensis</name>
    <dbReference type="NCBI Taxonomy" id="2831969"/>
    <lineage>
        <taxon>Bacteria</taxon>
        <taxon>Bacillati</taxon>
        <taxon>Actinomycetota</taxon>
        <taxon>Actinomycetes</taxon>
        <taxon>Streptosporangiales</taxon>
        <taxon>Nocardiopsidaceae</taxon>
        <taxon>Nocardiopsis</taxon>
    </lineage>
</organism>